<evidence type="ECO:0000256" key="11">
    <source>
        <dbReference type="ARBA" id="ARBA00023136"/>
    </source>
</evidence>
<feature type="region of interest" description="Disordered" evidence="14">
    <location>
        <begin position="757"/>
        <end position="798"/>
    </location>
</feature>
<reference evidence="17" key="1">
    <citation type="submission" date="2021-02" db="EMBL/GenBank/DDBJ databases">
        <authorList>
            <person name="Dougan E. K."/>
            <person name="Rhodes N."/>
            <person name="Thang M."/>
            <person name="Chan C."/>
        </authorList>
    </citation>
    <scope>NUCLEOTIDE SEQUENCE</scope>
</reference>
<evidence type="ECO:0000256" key="8">
    <source>
        <dbReference type="ARBA" id="ARBA00022882"/>
    </source>
</evidence>
<keyword evidence="4" id="KW-0109">Calcium transport</keyword>
<keyword evidence="2" id="KW-0813">Transport</keyword>
<dbReference type="AlphaFoldDB" id="A0A812SB80"/>
<gene>
    <name evidence="17" type="primary">Cacna1c</name>
    <name evidence="17" type="ORF">SNAT2548_LOCUS26482</name>
</gene>
<feature type="compositionally biased region" description="Basic and acidic residues" evidence="14">
    <location>
        <begin position="57"/>
        <end position="72"/>
    </location>
</feature>
<dbReference type="GO" id="GO:0005509">
    <property type="term" value="F:calcium ion binding"/>
    <property type="evidence" value="ECO:0007669"/>
    <property type="project" value="InterPro"/>
</dbReference>
<dbReference type="OrthoDB" id="412920at2759"/>
<feature type="region of interest" description="Disordered" evidence="14">
    <location>
        <begin position="23"/>
        <end position="72"/>
    </location>
</feature>
<organism evidence="17 18">
    <name type="scientific">Symbiodinium natans</name>
    <dbReference type="NCBI Taxonomy" id="878477"/>
    <lineage>
        <taxon>Eukaryota</taxon>
        <taxon>Sar</taxon>
        <taxon>Alveolata</taxon>
        <taxon>Dinophyceae</taxon>
        <taxon>Suessiales</taxon>
        <taxon>Symbiodiniaceae</taxon>
        <taxon>Symbiodinium</taxon>
    </lineage>
</organism>
<keyword evidence="10" id="KW-0406">Ion transport</keyword>
<evidence type="ECO:0000256" key="9">
    <source>
        <dbReference type="ARBA" id="ARBA00022989"/>
    </source>
</evidence>
<keyword evidence="13" id="KW-0407">Ion channel</keyword>
<feature type="compositionally biased region" description="Basic and acidic residues" evidence="14">
    <location>
        <begin position="89"/>
        <end position="101"/>
    </location>
</feature>
<evidence type="ECO:0000259" key="16">
    <source>
        <dbReference type="PROSITE" id="PS50222"/>
    </source>
</evidence>
<comment type="subcellular location">
    <subcellularLocation>
        <location evidence="1">Membrane</location>
        <topology evidence="1">Multi-pass membrane protein</topology>
    </subcellularLocation>
</comment>
<dbReference type="GO" id="GO:0008331">
    <property type="term" value="F:high voltage-gated calcium channel activity"/>
    <property type="evidence" value="ECO:0007669"/>
    <property type="project" value="TreeGrafter"/>
</dbReference>
<dbReference type="Pfam" id="PF00520">
    <property type="entry name" value="Ion_trans"/>
    <property type="match status" value="1"/>
</dbReference>
<dbReference type="GO" id="GO:0005891">
    <property type="term" value="C:voltage-gated calcium channel complex"/>
    <property type="evidence" value="ECO:0007669"/>
    <property type="project" value="TreeGrafter"/>
</dbReference>
<evidence type="ECO:0000256" key="4">
    <source>
        <dbReference type="ARBA" id="ARBA00022568"/>
    </source>
</evidence>
<evidence type="ECO:0000256" key="2">
    <source>
        <dbReference type="ARBA" id="ARBA00022448"/>
    </source>
</evidence>
<dbReference type="GO" id="GO:0098703">
    <property type="term" value="P:calcium ion import across plasma membrane"/>
    <property type="evidence" value="ECO:0007669"/>
    <property type="project" value="TreeGrafter"/>
</dbReference>
<keyword evidence="5" id="KW-0107">Calcium channel</keyword>
<evidence type="ECO:0000256" key="5">
    <source>
        <dbReference type="ARBA" id="ARBA00022673"/>
    </source>
</evidence>
<evidence type="ECO:0000313" key="18">
    <source>
        <dbReference type="Proteomes" id="UP000604046"/>
    </source>
</evidence>
<dbReference type="InterPro" id="IPR018247">
    <property type="entry name" value="EF_Hand_1_Ca_BS"/>
</dbReference>
<dbReference type="PANTHER" id="PTHR45628">
    <property type="entry name" value="VOLTAGE-DEPENDENT CALCIUM CHANNEL TYPE A SUBUNIT ALPHA-1"/>
    <property type="match status" value="1"/>
</dbReference>
<feature type="domain" description="EF-hand" evidence="16">
    <location>
        <begin position="671"/>
        <end position="706"/>
    </location>
</feature>
<dbReference type="InterPro" id="IPR002048">
    <property type="entry name" value="EF_hand_dom"/>
</dbReference>
<feature type="compositionally biased region" description="Acidic residues" evidence="14">
    <location>
        <begin position="789"/>
        <end position="798"/>
    </location>
</feature>
<evidence type="ECO:0000256" key="14">
    <source>
        <dbReference type="SAM" id="MobiDB-lite"/>
    </source>
</evidence>
<dbReference type="InterPro" id="IPR005821">
    <property type="entry name" value="Ion_trans_dom"/>
</dbReference>
<dbReference type="Gene3D" id="1.20.120.350">
    <property type="entry name" value="Voltage-gated potassium channels. Chain C"/>
    <property type="match status" value="1"/>
</dbReference>
<dbReference type="PANTHER" id="PTHR45628:SF7">
    <property type="entry name" value="VOLTAGE-DEPENDENT CALCIUM CHANNEL TYPE A SUBUNIT ALPHA-1"/>
    <property type="match status" value="1"/>
</dbReference>
<feature type="compositionally biased region" description="Polar residues" evidence="14">
    <location>
        <begin position="102"/>
        <end position="114"/>
    </location>
</feature>
<feature type="transmembrane region" description="Helical" evidence="15">
    <location>
        <begin position="548"/>
        <end position="576"/>
    </location>
</feature>
<keyword evidence="8" id="KW-0851">Voltage-gated channel</keyword>
<keyword evidence="3" id="KW-0597">Phosphoprotein</keyword>
<feature type="compositionally biased region" description="Polar residues" evidence="14">
    <location>
        <begin position="29"/>
        <end position="47"/>
    </location>
</feature>
<keyword evidence="7" id="KW-0106">Calcium</keyword>
<dbReference type="Gene3D" id="1.10.287.70">
    <property type="match status" value="1"/>
</dbReference>
<evidence type="ECO:0000256" key="7">
    <source>
        <dbReference type="ARBA" id="ARBA00022837"/>
    </source>
</evidence>
<dbReference type="Proteomes" id="UP000604046">
    <property type="component" value="Unassembled WGS sequence"/>
</dbReference>
<accession>A0A812SB80</accession>
<dbReference type="PROSITE" id="PS50222">
    <property type="entry name" value="EF_HAND_2"/>
    <property type="match status" value="1"/>
</dbReference>
<comment type="caution">
    <text evidence="17">The sequence shown here is derived from an EMBL/GenBank/DDBJ whole genome shotgun (WGS) entry which is preliminary data.</text>
</comment>
<evidence type="ECO:0000256" key="15">
    <source>
        <dbReference type="SAM" id="Phobius"/>
    </source>
</evidence>
<evidence type="ECO:0000256" key="12">
    <source>
        <dbReference type="ARBA" id="ARBA00023180"/>
    </source>
</evidence>
<keyword evidence="11 15" id="KW-0472">Membrane</keyword>
<sequence length="798" mass="89686">MDRDRFAELLDASLQDFRQQLLDAFLEGPNNQDGQDGQSSPATSMSPVTPVMPLGPKEIEAGSAKDKDKDSALEASAWKKVERLFPSKERGVSVQTDHSDRNSNSVGKTSSLTPSEEVDLAPAPVFNARSSKYLRSGLIGVNTEEAMAIRHRLRVRLGALSSKTLVSGKSLLDAVAALGLTKYSEPEMNDMINVLADFVNLSFETEPADKSDGEMHEEDLEIFFFNRRDSRSYGSPVWEWPTAAELPQASMRRSVTGNMSHWAEKHPRSCFNVIPAQALMEMFLSQETELHKRIFGPKLLGQFRAIKEILLAGDTNKLVAELTFVRINDLAAPPEPVHPLMYIEPLVAILIVGNGVMIGLQTEPGFDEWTGWTYVELIFAAFLLLEIALRMHLLRCRSYWCGPERYWNWFDLFLAATGIFDITVQLVRQERSDFAGTSLLRFCRLIRLVRIVKVFRIKFMKDLRLMVKGLVAGVRTLTLAFFLLFAVLYVISGFATMTIGSDSRTRDLGLEEYFYNIPSAMFTAFRCFNGECVNEKGEPINYLLADAFGLPFIICYVVSYMLVTMGIFNVILAVYVDITMKAAKENDAVTAEQHARESIRVAKTTRELLKKFAAAYHVFADMEDGKTKLDKLPSHMLFTEDGMQDRIAITKELFLLVIQDRGVQKLMDDLELPPDRANLFEIIDADGSGTLQITELLQGLLKIRGEINKSDTVASLLATKALQGIVEALKEENMQNFSKLYQELERQHAESCTHVTRVMSKTRLRTQSRSRASPKDLTSLDAPLRPDDLPPETELEPP</sequence>
<keyword evidence="12" id="KW-0325">Glycoprotein</keyword>
<dbReference type="SUPFAM" id="SSF81324">
    <property type="entry name" value="Voltage-gated potassium channels"/>
    <property type="match status" value="1"/>
</dbReference>
<name>A0A812SB80_9DINO</name>
<proteinExistence type="predicted"/>
<dbReference type="InterPro" id="IPR027359">
    <property type="entry name" value="Volt_channel_dom_sf"/>
</dbReference>
<evidence type="ECO:0000256" key="10">
    <source>
        <dbReference type="ARBA" id="ARBA00023065"/>
    </source>
</evidence>
<protein>
    <submittedName>
        <fullName evidence="17">Cacna1c protein</fullName>
    </submittedName>
</protein>
<keyword evidence="9 15" id="KW-1133">Transmembrane helix</keyword>
<dbReference type="PROSITE" id="PS00018">
    <property type="entry name" value="EF_HAND_1"/>
    <property type="match status" value="1"/>
</dbReference>
<feature type="transmembrane region" description="Helical" evidence="15">
    <location>
        <begin position="372"/>
        <end position="394"/>
    </location>
</feature>
<evidence type="ECO:0000313" key="17">
    <source>
        <dbReference type="EMBL" id="CAE7471585.1"/>
    </source>
</evidence>
<dbReference type="EMBL" id="CAJNDS010002433">
    <property type="protein sequence ID" value="CAE7471585.1"/>
    <property type="molecule type" value="Genomic_DNA"/>
</dbReference>
<evidence type="ECO:0000256" key="1">
    <source>
        <dbReference type="ARBA" id="ARBA00004141"/>
    </source>
</evidence>
<evidence type="ECO:0000256" key="6">
    <source>
        <dbReference type="ARBA" id="ARBA00022692"/>
    </source>
</evidence>
<keyword evidence="18" id="KW-1185">Reference proteome</keyword>
<feature type="transmembrane region" description="Helical" evidence="15">
    <location>
        <begin position="477"/>
        <end position="499"/>
    </location>
</feature>
<evidence type="ECO:0000256" key="3">
    <source>
        <dbReference type="ARBA" id="ARBA00022553"/>
    </source>
</evidence>
<dbReference type="InterPro" id="IPR050599">
    <property type="entry name" value="VDCC_alpha-1_subunit"/>
</dbReference>
<keyword evidence="6 15" id="KW-0812">Transmembrane</keyword>
<evidence type="ECO:0000256" key="13">
    <source>
        <dbReference type="ARBA" id="ARBA00023303"/>
    </source>
</evidence>
<feature type="region of interest" description="Disordered" evidence="14">
    <location>
        <begin position="89"/>
        <end position="116"/>
    </location>
</feature>